<proteinExistence type="predicted"/>
<comment type="caution">
    <text evidence="1">The sequence shown here is derived from an EMBL/GenBank/DDBJ whole genome shotgun (WGS) entry which is preliminary data.</text>
</comment>
<gene>
    <name evidence="1" type="ORF">SDC9_127734</name>
</gene>
<evidence type="ECO:0000313" key="1">
    <source>
        <dbReference type="EMBL" id="MPM80684.1"/>
    </source>
</evidence>
<organism evidence="1">
    <name type="scientific">bioreactor metagenome</name>
    <dbReference type="NCBI Taxonomy" id="1076179"/>
    <lineage>
        <taxon>unclassified sequences</taxon>
        <taxon>metagenomes</taxon>
        <taxon>ecological metagenomes</taxon>
    </lineage>
</organism>
<accession>A0A645CUW6</accession>
<protein>
    <submittedName>
        <fullName evidence="1">Uncharacterized protein</fullName>
    </submittedName>
</protein>
<sequence>MLGFIAFHGAVEERSRFAAFLDQIRVGHMGHAGEIHHGRIVLCSTCDQQNIYPMFLHQAIQIRFHNDVLCEVLFTNFILY</sequence>
<name>A0A645CUW6_9ZZZZ</name>
<dbReference type="EMBL" id="VSSQ01030238">
    <property type="protein sequence ID" value="MPM80684.1"/>
    <property type="molecule type" value="Genomic_DNA"/>
</dbReference>
<dbReference type="AlphaFoldDB" id="A0A645CUW6"/>
<reference evidence="1" key="1">
    <citation type="submission" date="2019-08" db="EMBL/GenBank/DDBJ databases">
        <authorList>
            <person name="Kucharzyk K."/>
            <person name="Murdoch R.W."/>
            <person name="Higgins S."/>
            <person name="Loffler F."/>
        </authorList>
    </citation>
    <scope>NUCLEOTIDE SEQUENCE</scope>
</reference>